<reference evidence="1 2" key="1">
    <citation type="submission" date="2020-08" db="EMBL/GenBank/DDBJ databases">
        <title>Genomic Encyclopedia of Type Strains, Phase IV (KMG-V): Genome sequencing to study the core and pangenomes of soil and plant-associated prokaryotes.</title>
        <authorList>
            <person name="Whitman W."/>
        </authorList>
    </citation>
    <scope>NUCLEOTIDE SEQUENCE [LARGE SCALE GENOMIC DNA]</scope>
    <source>
        <strain evidence="1 2">S3M1</strain>
    </source>
</reference>
<evidence type="ECO:0000313" key="1">
    <source>
        <dbReference type="EMBL" id="MBB5634829.1"/>
    </source>
</evidence>
<dbReference type="EMBL" id="JACHCE010000001">
    <property type="protein sequence ID" value="MBB5634829.1"/>
    <property type="molecule type" value="Genomic_DNA"/>
</dbReference>
<protein>
    <submittedName>
        <fullName evidence="1">Uncharacterized protein</fullName>
    </submittedName>
</protein>
<proteinExistence type="predicted"/>
<accession>A0A7W8ZIS9</accession>
<organism evidence="1 2">
    <name type="scientific">Pedobacter cryoconitis</name>
    <dbReference type="NCBI Taxonomy" id="188932"/>
    <lineage>
        <taxon>Bacteria</taxon>
        <taxon>Pseudomonadati</taxon>
        <taxon>Bacteroidota</taxon>
        <taxon>Sphingobacteriia</taxon>
        <taxon>Sphingobacteriales</taxon>
        <taxon>Sphingobacteriaceae</taxon>
        <taxon>Pedobacter</taxon>
    </lineage>
</organism>
<gene>
    <name evidence="1" type="ORF">HDE68_000714</name>
</gene>
<sequence length="200" mass="22520">MGGTSIAINQYSYKNLEIEIFNDFGFTPGPDNTHTYLAHYYAEGPESYCSSFHGVKIFGRETEMNSCLLYGSGGSAGIYSNSSLLDNNRLVICCGDSLFCLNLPSLELQWNIQADMVTCFEVFKYENDYLVYGELEISRINAEGKIQWSFSGADIFVSMDDEVSFTIQSDHIALVDFQGNKYQVDFDGKLIWDSINYPAH</sequence>
<dbReference type="RefSeq" id="WP_183878971.1">
    <property type="nucleotide sequence ID" value="NZ_JACHCE010000001.1"/>
</dbReference>
<dbReference type="AlphaFoldDB" id="A0A7W8ZIS9"/>
<dbReference type="Proteomes" id="UP000537204">
    <property type="component" value="Unassembled WGS sequence"/>
</dbReference>
<name>A0A7W8ZIS9_9SPHI</name>
<comment type="caution">
    <text evidence="1">The sequence shown here is derived from an EMBL/GenBank/DDBJ whole genome shotgun (WGS) entry which is preliminary data.</text>
</comment>
<evidence type="ECO:0000313" key="2">
    <source>
        <dbReference type="Proteomes" id="UP000537204"/>
    </source>
</evidence>